<dbReference type="Pfam" id="PF02895">
    <property type="entry name" value="H-kinase_dim"/>
    <property type="match status" value="1"/>
</dbReference>
<evidence type="ECO:0000256" key="1">
    <source>
        <dbReference type="ARBA" id="ARBA00000085"/>
    </source>
</evidence>
<feature type="region of interest" description="Disordered" evidence="11">
    <location>
        <begin position="126"/>
        <end position="165"/>
    </location>
</feature>
<feature type="domain" description="Response regulatory" evidence="13">
    <location>
        <begin position="718"/>
        <end position="835"/>
    </location>
</feature>
<name>A0A4V2WKB5_9PROT</name>
<feature type="compositionally biased region" description="Low complexity" evidence="11">
    <location>
        <begin position="154"/>
        <end position="165"/>
    </location>
</feature>
<dbReference type="SMART" id="SM00073">
    <property type="entry name" value="HPT"/>
    <property type="match status" value="1"/>
</dbReference>
<organism evidence="16 17">
    <name type="scientific">Roseicella aquatilis</name>
    <dbReference type="NCBI Taxonomy" id="2527868"/>
    <lineage>
        <taxon>Bacteria</taxon>
        <taxon>Pseudomonadati</taxon>
        <taxon>Pseudomonadota</taxon>
        <taxon>Alphaproteobacteria</taxon>
        <taxon>Acetobacterales</taxon>
        <taxon>Roseomonadaceae</taxon>
        <taxon>Roseicella</taxon>
    </lineage>
</organism>
<evidence type="ECO:0000256" key="5">
    <source>
        <dbReference type="ARBA" id="ARBA00022679"/>
    </source>
</evidence>
<evidence type="ECO:0000256" key="11">
    <source>
        <dbReference type="SAM" id="MobiDB-lite"/>
    </source>
</evidence>
<dbReference type="InterPro" id="IPR037006">
    <property type="entry name" value="CheA-like_homodim_sf"/>
</dbReference>
<dbReference type="SUPFAM" id="SSF47384">
    <property type="entry name" value="Homodimeric domain of signal transducing histidine kinase"/>
    <property type="match status" value="1"/>
</dbReference>
<dbReference type="EMBL" id="SKBM01000017">
    <property type="protein sequence ID" value="TCZ57988.1"/>
    <property type="molecule type" value="Genomic_DNA"/>
</dbReference>
<evidence type="ECO:0000259" key="14">
    <source>
        <dbReference type="PROSITE" id="PS50851"/>
    </source>
</evidence>
<evidence type="ECO:0000259" key="13">
    <source>
        <dbReference type="PROSITE" id="PS50110"/>
    </source>
</evidence>
<evidence type="ECO:0000313" key="16">
    <source>
        <dbReference type="EMBL" id="TCZ57988.1"/>
    </source>
</evidence>
<dbReference type="InterPro" id="IPR005467">
    <property type="entry name" value="His_kinase_dom"/>
</dbReference>
<dbReference type="InterPro" id="IPR051315">
    <property type="entry name" value="Bact_Chemotaxis_CheA"/>
</dbReference>
<sequence length="839" mass="88270">MDDLIAEFLAETTEALAELDTALVRFEREGGGGGDTLAGIFRMVHSVKGTCGFLGLARLEGIAHAAETLLGRYRDRELEVTSTGVTAVLVAIDAIRSIIQGLAETGSEPTGDDTALLAMLAEAARDATAPPPPPAAVATADAEPEPAPAPPAAAPAHPVTTGAAAGPDPVQAIRVSLGVLDDLMTLASELVLVRNQLLQVARGQENSPFTTPLQRLSRITTELQEGVMKTRMQPVSAAWNKLPRLVRDLAAELGKKIELELTGGETELDRQVMESIRDPLTHMVRNSADHGLEDPEVRRRAGKPEAGRISLAARQEGGRIVIALSDDGRGIDFARVRARALERGLATEAEIAAMRDQEVARFIFRPGFSTASGVTAVSGRGVGMDVVRTNIERIGGTVELESEPGRGTTLSLSIPLTLAIVSALVVQAGGERFAVPQAAVAELVRVGGTGAPVEWLDATPVLRLRGQLLPLVPLGPLLGLAPPPAAGPIDGFVAVLQTGGLRYGLLVDGIFDTEEVVVKPVAPILRDLSVFSGNTILGDGSVIMILDPAGIGRSTGAQSGTEPAAATLASAQRRDDAAQLLLFRIAGSATPVAVPLSLITRLELLQPERIENASGQLAVQYRERLMPLVPIGAWTPPEAGRAQPTLVFQDGVRAVGLLVEEILDVVEQQLSLRSSEGQPGFLGSAIIGDRATDVLDCAYWLKQGDPAWFERAGGPPPRVLVVEDSSFFRQLVVPSLVAAGYSVTACVDAAEALRHREEGLAVDVIVTDIEMPGMDGFGLLAALRRGGAWADIPVLALTGRQQPADAARGLAAGFTDYIQKFDRDRVLDALTRAIGERAA</sequence>
<feature type="domain" description="CheW-like" evidence="14">
    <location>
        <begin position="420"/>
        <end position="557"/>
    </location>
</feature>
<accession>A0A4V2WKB5</accession>
<dbReference type="Pfam" id="PF02518">
    <property type="entry name" value="HATPase_c"/>
    <property type="match status" value="1"/>
</dbReference>
<dbReference type="SUPFAM" id="SSF47226">
    <property type="entry name" value="Histidine-containing phosphotransfer domain, HPT domain"/>
    <property type="match status" value="1"/>
</dbReference>
<dbReference type="InterPro" id="IPR003594">
    <property type="entry name" value="HATPase_dom"/>
</dbReference>
<gene>
    <name evidence="16" type="ORF">EXY23_17570</name>
</gene>
<dbReference type="GO" id="GO:0000155">
    <property type="term" value="F:phosphorelay sensor kinase activity"/>
    <property type="evidence" value="ECO:0007669"/>
    <property type="project" value="InterPro"/>
</dbReference>
<evidence type="ECO:0000256" key="9">
    <source>
        <dbReference type="PROSITE-ProRule" id="PRU00110"/>
    </source>
</evidence>
<dbReference type="CDD" id="cd16916">
    <property type="entry name" value="HATPase_CheA-like"/>
    <property type="match status" value="1"/>
</dbReference>
<keyword evidence="4 10" id="KW-0597">Phosphoprotein</keyword>
<dbReference type="SMART" id="SM00387">
    <property type="entry name" value="HATPase_c"/>
    <property type="match status" value="1"/>
</dbReference>
<evidence type="ECO:0000313" key="17">
    <source>
        <dbReference type="Proteomes" id="UP000295023"/>
    </source>
</evidence>
<evidence type="ECO:0000256" key="7">
    <source>
        <dbReference type="ARBA" id="ARBA00023012"/>
    </source>
</evidence>
<dbReference type="InterPro" id="IPR036641">
    <property type="entry name" value="HPT_dom_sf"/>
</dbReference>
<dbReference type="PROSITE" id="PS50109">
    <property type="entry name" value="HIS_KIN"/>
    <property type="match status" value="1"/>
</dbReference>
<dbReference type="PROSITE" id="PS50894">
    <property type="entry name" value="HPT"/>
    <property type="match status" value="1"/>
</dbReference>
<evidence type="ECO:0000256" key="6">
    <source>
        <dbReference type="ARBA" id="ARBA00022777"/>
    </source>
</evidence>
<dbReference type="Gene3D" id="1.20.120.160">
    <property type="entry name" value="HPT domain"/>
    <property type="match status" value="1"/>
</dbReference>
<dbReference type="SMART" id="SM01231">
    <property type="entry name" value="H-kinase_dim"/>
    <property type="match status" value="1"/>
</dbReference>
<dbReference type="Proteomes" id="UP000295023">
    <property type="component" value="Unassembled WGS sequence"/>
</dbReference>
<dbReference type="InterPro" id="IPR036061">
    <property type="entry name" value="CheW-like_dom_sf"/>
</dbReference>
<dbReference type="InterPro" id="IPR008207">
    <property type="entry name" value="Sig_transdc_His_kin_Hpt_dom"/>
</dbReference>
<comment type="caution">
    <text evidence="16">The sequence shown here is derived from an EMBL/GenBank/DDBJ whole genome shotgun (WGS) entry which is preliminary data.</text>
</comment>
<dbReference type="InterPro" id="IPR036890">
    <property type="entry name" value="HATPase_C_sf"/>
</dbReference>
<evidence type="ECO:0000256" key="8">
    <source>
        <dbReference type="ARBA" id="ARBA00035100"/>
    </source>
</evidence>
<dbReference type="SUPFAM" id="SSF50341">
    <property type="entry name" value="CheW-like"/>
    <property type="match status" value="2"/>
</dbReference>
<dbReference type="RefSeq" id="WP_132292292.1">
    <property type="nucleotide sequence ID" value="NZ_SKBM01000017.1"/>
</dbReference>
<dbReference type="CDD" id="cd00088">
    <property type="entry name" value="HPT"/>
    <property type="match status" value="1"/>
</dbReference>
<dbReference type="EC" id="2.7.13.3" evidence="2"/>
<dbReference type="AlphaFoldDB" id="A0A4V2WKB5"/>
<feature type="modified residue" description="4-aspartylphosphate" evidence="10">
    <location>
        <position position="768"/>
    </location>
</feature>
<proteinExistence type="predicted"/>
<dbReference type="PROSITE" id="PS50851">
    <property type="entry name" value="CHEW"/>
    <property type="match status" value="1"/>
</dbReference>
<keyword evidence="6 16" id="KW-0418">Kinase</keyword>
<evidence type="ECO:0000256" key="4">
    <source>
        <dbReference type="ARBA" id="ARBA00022553"/>
    </source>
</evidence>
<feature type="domain" description="HPt" evidence="15">
    <location>
        <begin position="1"/>
        <end position="102"/>
    </location>
</feature>
<dbReference type="SUPFAM" id="SSF52172">
    <property type="entry name" value="CheY-like"/>
    <property type="match status" value="1"/>
</dbReference>
<dbReference type="SUPFAM" id="SSF55874">
    <property type="entry name" value="ATPase domain of HSP90 chaperone/DNA topoisomerase II/histidine kinase"/>
    <property type="match status" value="1"/>
</dbReference>
<reference evidence="16 17" key="1">
    <citation type="submission" date="2019-03" db="EMBL/GenBank/DDBJ databases">
        <title>Paracraurococcus aquatilis NE82 genome sequence.</title>
        <authorList>
            <person name="Zhao Y."/>
            <person name="Du Z."/>
        </authorList>
    </citation>
    <scope>NUCLEOTIDE SEQUENCE [LARGE SCALE GENOMIC DNA]</scope>
    <source>
        <strain evidence="16 17">NE82</strain>
    </source>
</reference>
<dbReference type="InterPro" id="IPR036097">
    <property type="entry name" value="HisK_dim/P_sf"/>
</dbReference>
<dbReference type="InterPro" id="IPR002545">
    <property type="entry name" value="CheW-lke_dom"/>
</dbReference>
<dbReference type="InterPro" id="IPR004105">
    <property type="entry name" value="CheA-like_dim"/>
</dbReference>
<keyword evidence="7" id="KW-0902">Two-component regulatory system</keyword>
<feature type="modified residue" description="Phosphohistidine" evidence="9">
    <location>
        <position position="45"/>
    </location>
</feature>
<dbReference type="InterPro" id="IPR004358">
    <property type="entry name" value="Sig_transdc_His_kin-like_C"/>
</dbReference>
<comment type="function">
    <text evidence="8">Involved in the transmission of sensory signals from the chemoreceptors to the flagellar motors. CheA is autophosphorylated; it can transfer its phosphate group to either CheB or CheY.</text>
</comment>
<keyword evidence="17" id="KW-1185">Reference proteome</keyword>
<dbReference type="Gene3D" id="2.30.30.40">
    <property type="entry name" value="SH3 Domains"/>
    <property type="match status" value="1"/>
</dbReference>
<dbReference type="PANTHER" id="PTHR43395">
    <property type="entry name" value="SENSOR HISTIDINE KINASE CHEA"/>
    <property type="match status" value="1"/>
</dbReference>
<dbReference type="Pfam" id="PF00072">
    <property type="entry name" value="Response_reg"/>
    <property type="match status" value="1"/>
</dbReference>
<dbReference type="PANTHER" id="PTHR43395:SF1">
    <property type="entry name" value="CHEMOTAXIS PROTEIN CHEA"/>
    <property type="match status" value="1"/>
</dbReference>
<dbReference type="InterPro" id="IPR011006">
    <property type="entry name" value="CheY-like_superfamily"/>
</dbReference>
<dbReference type="Pfam" id="PF01627">
    <property type="entry name" value="Hpt"/>
    <property type="match status" value="1"/>
</dbReference>
<keyword evidence="5" id="KW-0808">Transferase</keyword>
<dbReference type="PROSITE" id="PS50110">
    <property type="entry name" value="RESPONSE_REGULATORY"/>
    <property type="match status" value="1"/>
</dbReference>
<dbReference type="SMART" id="SM00260">
    <property type="entry name" value="CheW"/>
    <property type="match status" value="2"/>
</dbReference>
<dbReference type="OrthoDB" id="9803176at2"/>
<evidence type="ECO:0000256" key="2">
    <source>
        <dbReference type="ARBA" id="ARBA00012438"/>
    </source>
</evidence>
<dbReference type="Gene3D" id="1.10.287.560">
    <property type="entry name" value="Histidine kinase CheA-like, homodimeric domain"/>
    <property type="match status" value="1"/>
</dbReference>
<dbReference type="SMART" id="SM00448">
    <property type="entry name" value="REC"/>
    <property type="match status" value="1"/>
</dbReference>
<dbReference type="GO" id="GO:0006935">
    <property type="term" value="P:chemotaxis"/>
    <property type="evidence" value="ECO:0007669"/>
    <property type="project" value="InterPro"/>
</dbReference>
<dbReference type="Pfam" id="PF01584">
    <property type="entry name" value="CheW"/>
    <property type="match status" value="2"/>
</dbReference>
<feature type="domain" description="Histidine kinase" evidence="12">
    <location>
        <begin position="168"/>
        <end position="418"/>
    </location>
</feature>
<evidence type="ECO:0000259" key="15">
    <source>
        <dbReference type="PROSITE" id="PS50894"/>
    </source>
</evidence>
<protein>
    <recommendedName>
        <fullName evidence="3">Chemotaxis protein CheA</fullName>
        <ecNumber evidence="2">2.7.13.3</ecNumber>
    </recommendedName>
</protein>
<dbReference type="Gene3D" id="3.30.565.10">
    <property type="entry name" value="Histidine kinase-like ATPase, C-terminal domain"/>
    <property type="match status" value="1"/>
</dbReference>
<dbReference type="PRINTS" id="PR00344">
    <property type="entry name" value="BCTRLSENSOR"/>
</dbReference>
<dbReference type="InterPro" id="IPR001789">
    <property type="entry name" value="Sig_transdc_resp-reg_receiver"/>
</dbReference>
<evidence type="ECO:0000256" key="3">
    <source>
        <dbReference type="ARBA" id="ARBA00021495"/>
    </source>
</evidence>
<comment type="catalytic activity">
    <reaction evidence="1">
        <text>ATP + protein L-histidine = ADP + protein N-phospho-L-histidine.</text>
        <dbReference type="EC" id="2.7.13.3"/>
    </reaction>
</comment>
<evidence type="ECO:0000256" key="10">
    <source>
        <dbReference type="PROSITE-ProRule" id="PRU00169"/>
    </source>
</evidence>
<dbReference type="GO" id="GO:0005737">
    <property type="term" value="C:cytoplasm"/>
    <property type="evidence" value="ECO:0007669"/>
    <property type="project" value="InterPro"/>
</dbReference>
<dbReference type="Gene3D" id="3.40.50.2300">
    <property type="match status" value="1"/>
</dbReference>
<dbReference type="FunFam" id="3.30.565.10:FF:000016">
    <property type="entry name" value="Chemotaxis protein CheA, putative"/>
    <property type="match status" value="1"/>
</dbReference>
<evidence type="ECO:0000259" key="12">
    <source>
        <dbReference type="PROSITE" id="PS50109"/>
    </source>
</evidence>